<evidence type="ECO:0008006" key="3">
    <source>
        <dbReference type="Google" id="ProtNLM"/>
    </source>
</evidence>
<evidence type="ECO:0000313" key="2">
    <source>
        <dbReference type="Proteomes" id="UP001501509"/>
    </source>
</evidence>
<reference evidence="2" key="1">
    <citation type="journal article" date="2019" name="Int. J. Syst. Evol. Microbiol.">
        <title>The Global Catalogue of Microorganisms (GCM) 10K type strain sequencing project: providing services to taxonomists for standard genome sequencing and annotation.</title>
        <authorList>
            <consortium name="The Broad Institute Genomics Platform"/>
            <consortium name="The Broad Institute Genome Sequencing Center for Infectious Disease"/>
            <person name="Wu L."/>
            <person name="Ma J."/>
        </authorList>
    </citation>
    <scope>NUCLEOTIDE SEQUENCE [LARGE SCALE GENOMIC DNA]</scope>
    <source>
        <strain evidence="2">JCM 6833</strain>
    </source>
</reference>
<dbReference type="Proteomes" id="UP001501509">
    <property type="component" value="Unassembled WGS sequence"/>
</dbReference>
<organism evidence="1 2">
    <name type="scientific">Actinomadura fulvescens</name>
    <dbReference type="NCBI Taxonomy" id="46160"/>
    <lineage>
        <taxon>Bacteria</taxon>
        <taxon>Bacillati</taxon>
        <taxon>Actinomycetota</taxon>
        <taxon>Actinomycetes</taxon>
        <taxon>Streptosporangiales</taxon>
        <taxon>Thermomonosporaceae</taxon>
        <taxon>Actinomadura</taxon>
    </lineage>
</organism>
<accession>A0ABP6CXW1</accession>
<proteinExistence type="predicted"/>
<gene>
    <name evidence="1" type="ORF">GCM10010411_75080</name>
</gene>
<dbReference type="EMBL" id="BAAATD010000013">
    <property type="protein sequence ID" value="GAA2627014.1"/>
    <property type="molecule type" value="Genomic_DNA"/>
</dbReference>
<protein>
    <recommendedName>
        <fullName evidence="3">DUF2384 domain-containing protein</fullName>
    </recommendedName>
</protein>
<comment type="caution">
    <text evidence="1">The sequence shown here is derived from an EMBL/GenBank/DDBJ whole genome shotgun (WGS) entry which is preliminary data.</text>
</comment>
<keyword evidence="2" id="KW-1185">Reference proteome</keyword>
<name>A0ABP6CXW1_9ACTN</name>
<evidence type="ECO:0000313" key="1">
    <source>
        <dbReference type="EMBL" id="GAA2627014.1"/>
    </source>
</evidence>
<sequence length="118" mass="13113">MPTAAEVEEGVLRWLRSVPALDADEMRGHGHDPEDPDLIRLDIDGRTRWPAFQFADDGAPLQIVRTINRMLDVADDPVGVTDWWLQRNSRIGDAPAHLIGTLPDEHLIALARTGLSDT</sequence>